<dbReference type="SMART" id="SM00065">
    <property type="entry name" value="GAF"/>
    <property type="match status" value="1"/>
</dbReference>
<feature type="domain" description="PPM-type phosphatase" evidence="3">
    <location>
        <begin position="325"/>
        <end position="543"/>
    </location>
</feature>
<accession>A0A6J4P323</accession>
<evidence type="ECO:0000259" key="3">
    <source>
        <dbReference type="SMART" id="SM00331"/>
    </source>
</evidence>
<dbReference type="InterPro" id="IPR001932">
    <property type="entry name" value="PPM-type_phosphatase-like_dom"/>
</dbReference>
<name>A0A6J4P323_9ACTN</name>
<keyword evidence="1" id="KW-0378">Hydrolase</keyword>
<dbReference type="AlphaFoldDB" id="A0A6J4P323"/>
<dbReference type="GO" id="GO:0016791">
    <property type="term" value="F:phosphatase activity"/>
    <property type="evidence" value="ECO:0007669"/>
    <property type="project" value="TreeGrafter"/>
</dbReference>
<feature type="domain" description="GAF" evidence="2">
    <location>
        <begin position="147"/>
        <end position="298"/>
    </location>
</feature>
<gene>
    <name evidence="4" type="ORF">AVDCRST_MAG35-788</name>
</gene>
<dbReference type="InterPro" id="IPR052016">
    <property type="entry name" value="Bact_Sigma-Reg"/>
</dbReference>
<organism evidence="4">
    <name type="scientific">uncultured Quadrisphaera sp</name>
    <dbReference type="NCBI Taxonomy" id="904978"/>
    <lineage>
        <taxon>Bacteria</taxon>
        <taxon>Bacillati</taxon>
        <taxon>Actinomycetota</taxon>
        <taxon>Actinomycetes</taxon>
        <taxon>Kineosporiales</taxon>
        <taxon>Kineosporiaceae</taxon>
        <taxon>Quadrisphaera</taxon>
        <taxon>environmental samples</taxon>
    </lineage>
</organism>
<dbReference type="Gene3D" id="3.60.40.10">
    <property type="entry name" value="PPM-type phosphatase domain"/>
    <property type="match status" value="1"/>
</dbReference>
<dbReference type="Gene3D" id="3.30.450.20">
    <property type="entry name" value="PAS domain"/>
    <property type="match status" value="1"/>
</dbReference>
<sequence>MGRYVFDAFPPSPESLDDAGANPLQLSFERARDTGRPDPLPLFVYDVADPVTGVSVRRTWSLLSAPVLAADGTTQLVLQRVEDVTDHVRELDRAATSEHDLELRATAVEADLYGRLAELRDAQDARDVSARRLAGVAEVALALTAAQTAEDLERIVVEKGLSVLGADGGAVTSEGPTGGWRVTLSTVVGDQVHLAHGEQPYDSPQPGAVVARTGRRLLMPTRAAGLAVTEVMAQVHAVTGRSAWAVLPLTVEDRTVGSLAVAWTEERAFRPDELELLETFAAQCAQALQRIRATEAERRSALAARRMSEALQRSLLSQPAIAGPLEVAVRYRPAAHEAQVGGDWYDAFTTAAGATLLVVGDVSGHDRTAAATMGQVRNLLRGTAYDSDDSPGVLLTRLDAALAGLQLDSLATAVLARVEQSAGDRARGVRRLRWSNAGHPPPMLRRPDGEVVVLGGEHDLLLGVDPGTSRGERLVELPPGATLLLYTDGLVERRAASLSEGIAGLAKAFAVEGWRPPEELADVLLATVSPEAEDDVALLALRCTDHRTTDQRTSPS</sequence>
<dbReference type="PANTHER" id="PTHR43156:SF2">
    <property type="entry name" value="STAGE II SPORULATION PROTEIN E"/>
    <property type="match status" value="1"/>
</dbReference>
<dbReference type="InterPro" id="IPR003018">
    <property type="entry name" value="GAF"/>
</dbReference>
<dbReference type="EMBL" id="CADCUY010000163">
    <property type="protein sequence ID" value="CAA9398910.1"/>
    <property type="molecule type" value="Genomic_DNA"/>
</dbReference>
<protein>
    <submittedName>
        <fullName evidence="4">Uncharacterized, RsbU-domain-containing protein</fullName>
    </submittedName>
</protein>
<dbReference type="SUPFAM" id="SSF55781">
    <property type="entry name" value="GAF domain-like"/>
    <property type="match status" value="1"/>
</dbReference>
<dbReference type="InterPro" id="IPR029016">
    <property type="entry name" value="GAF-like_dom_sf"/>
</dbReference>
<dbReference type="InterPro" id="IPR036457">
    <property type="entry name" value="PPM-type-like_dom_sf"/>
</dbReference>
<dbReference type="SMART" id="SM00331">
    <property type="entry name" value="PP2C_SIG"/>
    <property type="match status" value="1"/>
</dbReference>
<proteinExistence type="predicted"/>
<dbReference type="Pfam" id="PF01590">
    <property type="entry name" value="GAF"/>
    <property type="match status" value="1"/>
</dbReference>
<dbReference type="Pfam" id="PF07228">
    <property type="entry name" value="SpoIIE"/>
    <property type="match status" value="1"/>
</dbReference>
<evidence type="ECO:0000256" key="1">
    <source>
        <dbReference type="ARBA" id="ARBA00022801"/>
    </source>
</evidence>
<evidence type="ECO:0000313" key="4">
    <source>
        <dbReference type="EMBL" id="CAA9398910.1"/>
    </source>
</evidence>
<dbReference type="PANTHER" id="PTHR43156">
    <property type="entry name" value="STAGE II SPORULATION PROTEIN E-RELATED"/>
    <property type="match status" value="1"/>
</dbReference>
<dbReference type="Gene3D" id="3.30.450.40">
    <property type="match status" value="1"/>
</dbReference>
<evidence type="ECO:0000259" key="2">
    <source>
        <dbReference type="SMART" id="SM00065"/>
    </source>
</evidence>
<reference evidence="4" key="1">
    <citation type="submission" date="2020-02" db="EMBL/GenBank/DDBJ databases">
        <authorList>
            <person name="Meier V. D."/>
        </authorList>
    </citation>
    <scope>NUCLEOTIDE SEQUENCE</scope>
    <source>
        <strain evidence="4">AVDCRST_MAG35</strain>
    </source>
</reference>
<dbReference type="SUPFAM" id="SSF81606">
    <property type="entry name" value="PP2C-like"/>
    <property type="match status" value="1"/>
</dbReference>